<feature type="domain" description="G-protein coupled receptors family 1 profile" evidence="15">
    <location>
        <begin position="959"/>
        <end position="1189"/>
    </location>
</feature>
<feature type="transmembrane region" description="Helical" evidence="14">
    <location>
        <begin position="1119"/>
        <end position="1145"/>
    </location>
</feature>
<gene>
    <name evidence="17" type="ORF">EDS130_LOCUS270</name>
</gene>
<dbReference type="PROSITE" id="PS51030">
    <property type="entry name" value="NUCLEAR_REC_DBD_2"/>
    <property type="match status" value="2"/>
</dbReference>
<feature type="transmembrane region" description="Helical" evidence="14">
    <location>
        <begin position="1025"/>
        <end position="1046"/>
    </location>
</feature>
<evidence type="ECO:0000256" key="14">
    <source>
        <dbReference type="SAM" id="Phobius"/>
    </source>
</evidence>
<dbReference type="Pfam" id="PF00105">
    <property type="entry name" value="zf-C4"/>
    <property type="match status" value="2"/>
</dbReference>
<comment type="subcellular location">
    <subcellularLocation>
        <location evidence="1">Membrane</location>
    </subcellularLocation>
</comment>
<keyword evidence="4" id="KW-0863">Zinc-finger</keyword>
<evidence type="ECO:0000259" key="15">
    <source>
        <dbReference type="PROSITE" id="PS50262"/>
    </source>
</evidence>
<dbReference type="EMBL" id="CAJNOJ010000001">
    <property type="protein sequence ID" value="CAF0721222.1"/>
    <property type="molecule type" value="Genomic_DNA"/>
</dbReference>
<dbReference type="PANTHER" id="PTHR24082">
    <property type="entry name" value="NUCLEAR HORMONE RECEPTOR"/>
    <property type="match status" value="1"/>
</dbReference>
<dbReference type="Gene3D" id="1.20.1070.10">
    <property type="entry name" value="Rhodopsin 7-helix transmembrane proteins"/>
    <property type="match status" value="1"/>
</dbReference>
<evidence type="ECO:0000313" key="18">
    <source>
        <dbReference type="Proteomes" id="UP000663852"/>
    </source>
</evidence>
<proteinExistence type="predicted"/>
<dbReference type="PRINTS" id="PR00047">
    <property type="entry name" value="STROIDFINGER"/>
</dbReference>
<evidence type="ECO:0000256" key="5">
    <source>
        <dbReference type="ARBA" id="ARBA00022833"/>
    </source>
</evidence>
<dbReference type="InterPro" id="IPR050234">
    <property type="entry name" value="Nuclear_hormone_rcpt_NR1"/>
</dbReference>
<dbReference type="GO" id="GO:0008270">
    <property type="term" value="F:zinc ion binding"/>
    <property type="evidence" value="ECO:0007669"/>
    <property type="project" value="UniProtKB-KW"/>
</dbReference>
<evidence type="ECO:0000256" key="11">
    <source>
        <dbReference type="ARBA" id="ARBA00023170"/>
    </source>
</evidence>
<feature type="transmembrane region" description="Helical" evidence="14">
    <location>
        <begin position="925"/>
        <end position="950"/>
    </location>
</feature>
<keyword evidence="9 14" id="KW-0472">Membrane</keyword>
<feature type="domain" description="Nuclear receptor" evidence="16">
    <location>
        <begin position="420"/>
        <end position="507"/>
    </location>
</feature>
<keyword evidence="11" id="KW-0675">Receptor</keyword>
<dbReference type="InterPro" id="IPR013088">
    <property type="entry name" value="Znf_NHR/GATA"/>
</dbReference>
<dbReference type="Gene3D" id="3.30.50.10">
    <property type="entry name" value="Erythroid Transcription Factor GATA-1, subunit A"/>
    <property type="match status" value="2"/>
</dbReference>
<keyword evidence="2 14" id="KW-0812">Transmembrane</keyword>
<protein>
    <recommendedName>
        <fullName evidence="19">Nuclear receptor domain-containing protein</fullName>
    </recommendedName>
</protein>
<evidence type="ECO:0000256" key="12">
    <source>
        <dbReference type="ARBA" id="ARBA00023242"/>
    </source>
</evidence>
<keyword evidence="7" id="KW-0805">Transcription regulation</keyword>
<evidence type="ECO:0000256" key="7">
    <source>
        <dbReference type="ARBA" id="ARBA00023015"/>
    </source>
</evidence>
<keyword evidence="3" id="KW-0479">Metal-binding</keyword>
<organism evidence="17 18">
    <name type="scientific">Adineta ricciae</name>
    <name type="common">Rotifer</name>
    <dbReference type="NCBI Taxonomy" id="249248"/>
    <lineage>
        <taxon>Eukaryota</taxon>
        <taxon>Metazoa</taxon>
        <taxon>Spiralia</taxon>
        <taxon>Gnathifera</taxon>
        <taxon>Rotifera</taxon>
        <taxon>Eurotatoria</taxon>
        <taxon>Bdelloidea</taxon>
        <taxon>Adinetida</taxon>
        <taxon>Adinetidae</taxon>
        <taxon>Adineta</taxon>
    </lineage>
</organism>
<reference evidence="17" key="1">
    <citation type="submission" date="2021-02" db="EMBL/GenBank/DDBJ databases">
        <authorList>
            <person name="Nowell W R."/>
        </authorList>
    </citation>
    <scope>NUCLEOTIDE SEQUENCE</scope>
</reference>
<keyword evidence="6 14" id="KW-1133">Transmembrane helix</keyword>
<evidence type="ECO:0000259" key="16">
    <source>
        <dbReference type="PROSITE" id="PS51030"/>
    </source>
</evidence>
<comment type="caution">
    <text evidence="17">The sequence shown here is derived from an EMBL/GenBank/DDBJ whole genome shotgun (WGS) entry which is preliminary data.</text>
</comment>
<dbReference type="GO" id="GO:0030154">
    <property type="term" value="P:cell differentiation"/>
    <property type="evidence" value="ECO:0007669"/>
    <property type="project" value="TreeGrafter"/>
</dbReference>
<dbReference type="GO" id="GO:0045944">
    <property type="term" value="P:positive regulation of transcription by RNA polymerase II"/>
    <property type="evidence" value="ECO:0007669"/>
    <property type="project" value="TreeGrafter"/>
</dbReference>
<evidence type="ECO:0000256" key="10">
    <source>
        <dbReference type="ARBA" id="ARBA00023163"/>
    </source>
</evidence>
<dbReference type="Proteomes" id="UP000663852">
    <property type="component" value="Unassembled WGS sequence"/>
</dbReference>
<evidence type="ECO:0000313" key="17">
    <source>
        <dbReference type="EMBL" id="CAF0721222.1"/>
    </source>
</evidence>
<dbReference type="InterPro" id="IPR017452">
    <property type="entry name" value="GPCR_Rhodpsn_7TM"/>
</dbReference>
<keyword evidence="8" id="KW-0238">DNA-binding</keyword>
<name>A0A813MRM2_ADIRI</name>
<evidence type="ECO:0000256" key="8">
    <source>
        <dbReference type="ARBA" id="ARBA00023125"/>
    </source>
</evidence>
<dbReference type="InterPro" id="IPR001628">
    <property type="entry name" value="Znf_hrmn_rcpt"/>
</dbReference>
<evidence type="ECO:0008006" key="19">
    <source>
        <dbReference type="Google" id="ProtNLM"/>
    </source>
</evidence>
<dbReference type="GO" id="GO:0000122">
    <property type="term" value="P:negative regulation of transcription by RNA polymerase II"/>
    <property type="evidence" value="ECO:0007669"/>
    <property type="project" value="TreeGrafter"/>
</dbReference>
<sequence>MITESQNVSTTGTCGVCAAKAIGINFGIPTCAPCKAFFRRNARRKELLGVSCCHDNGSYSIYDKNAVSCSNVRRCSSCRLRRCFSVGMKEELVRTDEENIRHRELVDSNRQRREIFRQKQQIRQSSHPQYMPTKSQLLDESDWLHISNIVSAYDTHCLQTYLDRRAITFNNKLSQPDDYFLLTYSTLLPMNITISLFSFFRALPAVRSLSHVNQTYLCRTNIRPLLFLNMFELNQLCFTEQWQERLDSSTWIAIFGPDLYERFVSVDQLSKRLLITDPVITRLWIVVLYFSSTLFCFYDSQSSLKIPTKKMPIRETQNAYVTLLWNYLVYRYGDLNAIRIYSNLVVVYLKMQRVGSEIGIRLRTRSELAVTNKILNQLLTLDEHEFEDRQTGRELLFTNEMHSQSSAMIYHPKYRTWWPKHDCVICGSKAIGINFGAPTCAPCKAFFRRNARRKDLLQTPCPFQEATSTNSSNKDEVTSYCSQVRYCSSCRLRRCFGMGMKEELVRTNEENERYRQLVETNRRRRKQLLQQDGSESQLAISQSVVSKSDLLHETEWMHISNIVSIYDTQCLKHYIERRLNTFNNLSQVPNDANVKINYHATTTVNKMTSFILFLSTIPTVKSLPKSDRIYLCKHNIRPLILLNAHELDQLCYSEPWQLLYDNLAAEYVCGTSLFPDLQSTRKRAEQILITDPIVTRLWLLILFFSSPLHCFVDYTLPDISANRRLAILEIQHSYTTLLWNYLVHRHGDVDAIRIFSNLNGVYLRMQRISQAVNRQIRTRDDLSSLHEAFNRAVMIESDTKYIAYVSLLQLCATRRLSDVEHKKESCDLSSNETEHKSSLLCFFSFSFYDASENNVMMIKSTMNGTNFPLSILDDFNTRLVFNSTTPKPFLRLFNSTRLFPYLRAPLTTIPFFVNKYFMFKSPFTYIMRCIELCILSLTLPLYAIVLILFIELTVIRTSSNTAVSGGNSRSRTQRRQQHLRSLIWTSNYLLVDLLNLLYEVIYVIIHLSGQLRLKSLIGSLYCQFQVYVSLYLTVLMSYSLTAISIYRRRHFVNLTSQGERSNRKSAFMISSLWLMPMITLIFPTFLLVYSNILKITQHETTNQCQISYTYESNMEALYIFYRLGNIFLLPISISLVCYVTIYTDLIRTQRRFNRAFKRHLHIRKNLITQILFLFLNFAVFWLPAEIVTLHTKNLQLKDAFQVTKCLNILLDPLIVTVFDTRLSSAGKKLLSTRLFDGFRRCFNSNRQFNHSIQNTSTRRPKRRLRRSYNVTTNSQQITTGTTWNMGNNDDITVVESISDHPTRRQRSGNRQRTLTQKRKHRLENHV</sequence>
<evidence type="ECO:0000256" key="4">
    <source>
        <dbReference type="ARBA" id="ARBA00022771"/>
    </source>
</evidence>
<feature type="domain" description="Nuclear receptor" evidence="16">
    <location>
        <begin position="11"/>
        <end position="95"/>
    </location>
</feature>
<dbReference type="GO" id="GO:0000978">
    <property type="term" value="F:RNA polymerase II cis-regulatory region sequence-specific DNA binding"/>
    <property type="evidence" value="ECO:0007669"/>
    <property type="project" value="TreeGrafter"/>
</dbReference>
<dbReference type="InterPro" id="IPR035500">
    <property type="entry name" value="NHR-like_dom_sf"/>
</dbReference>
<accession>A0A813MRM2</accession>
<feature type="transmembrane region" description="Helical" evidence="14">
    <location>
        <begin position="981"/>
        <end position="1005"/>
    </location>
</feature>
<dbReference type="PANTHER" id="PTHR24082:SF283">
    <property type="entry name" value="NUCLEAR HORMONE RECEPTOR HR96"/>
    <property type="match status" value="1"/>
</dbReference>
<feature type="transmembrane region" description="Helical" evidence="14">
    <location>
        <begin position="1166"/>
        <end position="1184"/>
    </location>
</feature>
<evidence type="ECO:0000256" key="6">
    <source>
        <dbReference type="ARBA" id="ARBA00022989"/>
    </source>
</evidence>
<evidence type="ECO:0000256" key="3">
    <source>
        <dbReference type="ARBA" id="ARBA00022723"/>
    </source>
</evidence>
<keyword evidence="5" id="KW-0862">Zinc</keyword>
<dbReference type="InterPro" id="IPR000276">
    <property type="entry name" value="GPCR_Rhodpsn"/>
</dbReference>
<dbReference type="GO" id="GO:0004879">
    <property type="term" value="F:nuclear receptor activity"/>
    <property type="evidence" value="ECO:0007669"/>
    <property type="project" value="TreeGrafter"/>
</dbReference>
<evidence type="ECO:0000256" key="9">
    <source>
        <dbReference type="ARBA" id="ARBA00023136"/>
    </source>
</evidence>
<dbReference type="CDD" id="cd00637">
    <property type="entry name" value="7tm_classA_rhodopsin-like"/>
    <property type="match status" value="1"/>
</dbReference>
<feature type="region of interest" description="Disordered" evidence="13">
    <location>
        <begin position="1298"/>
        <end position="1326"/>
    </location>
</feature>
<keyword evidence="12" id="KW-0539">Nucleus</keyword>
<dbReference type="SMART" id="SM00399">
    <property type="entry name" value="ZnF_C4"/>
    <property type="match status" value="2"/>
</dbReference>
<evidence type="ECO:0000256" key="2">
    <source>
        <dbReference type="ARBA" id="ARBA00022692"/>
    </source>
</evidence>
<feature type="compositionally biased region" description="Basic residues" evidence="13">
    <location>
        <begin position="1303"/>
        <end position="1326"/>
    </location>
</feature>
<dbReference type="GO" id="GO:0016020">
    <property type="term" value="C:membrane"/>
    <property type="evidence" value="ECO:0007669"/>
    <property type="project" value="UniProtKB-SubCell"/>
</dbReference>
<evidence type="ECO:0000256" key="13">
    <source>
        <dbReference type="SAM" id="MobiDB-lite"/>
    </source>
</evidence>
<dbReference type="Pfam" id="PF00001">
    <property type="entry name" value="7tm_1"/>
    <property type="match status" value="1"/>
</dbReference>
<evidence type="ECO:0000256" key="1">
    <source>
        <dbReference type="ARBA" id="ARBA00004370"/>
    </source>
</evidence>
<keyword evidence="10" id="KW-0804">Transcription</keyword>
<dbReference type="SUPFAM" id="SSF48508">
    <property type="entry name" value="Nuclear receptor ligand-binding domain"/>
    <property type="match status" value="1"/>
</dbReference>
<feature type="transmembrane region" description="Helical" evidence="14">
    <location>
        <begin position="1067"/>
        <end position="1089"/>
    </location>
</feature>
<dbReference type="GO" id="GO:0004930">
    <property type="term" value="F:G protein-coupled receptor activity"/>
    <property type="evidence" value="ECO:0007669"/>
    <property type="project" value="InterPro"/>
</dbReference>
<dbReference type="PROSITE" id="PS00031">
    <property type="entry name" value="NUCLEAR_REC_DBD_1"/>
    <property type="match status" value="2"/>
</dbReference>
<dbReference type="SUPFAM" id="SSF57716">
    <property type="entry name" value="Glucocorticoid receptor-like (DNA-binding domain)"/>
    <property type="match status" value="2"/>
</dbReference>
<dbReference type="SUPFAM" id="SSF81321">
    <property type="entry name" value="Family A G protein-coupled receptor-like"/>
    <property type="match status" value="1"/>
</dbReference>
<dbReference type="PROSITE" id="PS50262">
    <property type="entry name" value="G_PROTEIN_RECEP_F1_2"/>
    <property type="match status" value="1"/>
</dbReference>
<dbReference type="Gene3D" id="1.10.565.10">
    <property type="entry name" value="Retinoid X Receptor"/>
    <property type="match status" value="1"/>
</dbReference>